<keyword evidence="2" id="KW-0413">Isomerase</keyword>
<reference evidence="5" key="2">
    <citation type="submission" date="2025-08" db="UniProtKB">
        <authorList>
            <consortium name="RefSeq"/>
        </authorList>
    </citation>
    <scope>IDENTIFICATION</scope>
</reference>
<keyword evidence="4" id="KW-1185">Reference proteome</keyword>
<sequence>MATSEILQTEQDLLMMSSLFDDSKGQNVKSRGFDIEKKIEFLESLAGKVSNRRTRRWLNDRLLMELVPRLNAEEIRGLFAPPPFGDDVPLSVFCMTNVEEWDKFRNIDMDKEASIMDALEGKTSKRKSCVDNDKVAVLTAWHRVDCRTRDAIRRNFLPELVNNYEQCIRAFVKDSDRDVLVLRVQDPFQRLLLHGVCEVDAFTDTAFKGNPAAVCLLEEEKDDKWLQSVAAEFNLSETCYLIPLIEPANTNPRFGLRWFTPVDEVDLCGHATLAAAHFLFSYGLVKTDTIEFSTRSGILIAKRVPEPKASNSQDDWPTGYSIELDFPVVQVAETNFNDVLAISKSLNGASVVEINETSMGDHFILLPSGEEVFECQPQIDLIQNCPGRGIIITGPAPQGSGFDFYSRFFCPKFGINEDPVCGSAHCALAPYWRKKLGKCDFVALAASPRGGVVKLHLDDEKQRVFLRGKAVAVMEGSLLV</sequence>
<proteinExistence type="inferred from homology"/>
<name>A0ABM1UW57_SOLPN</name>
<dbReference type="SUPFAM" id="SSF54506">
    <property type="entry name" value="Diaminopimelate epimerase-like"/>
    <property type="match status" value="1"/>
</dbReference>
<gene>
    <name evidence="5" type="primary">LOC107031468</name>
</gene>
<dbReference type="Pfam" id="PF02567">
    <property type="entry name" value="PhzC-PhzF"/>
    <property type="match status" value="1"/>
</dbReference>
<dbReference type="Gene3D" id="3.10.310.10">
    <property type="entry name" value="Diaminopimelate Epimerase, Chain A, domain 1"/>
    <property type="match status" value="2"/>
</dbReference>
<evidence type="ECO:0000256" key="2">
    <source>
        <dbReference type="ARBA" id="ARBA00023235"/>
    </source>
</evidence>
<comment type="similarity">
    <text evidence="1">Belongs to the PhzF family.</text>
</comment>
<dbReference type="GeneID" id="107031468"/>
<dbReference type="PANTHER" id="PTHR13774">
    <property type="entry name" value="PHENAZINE BIOSYNTHESIS PROTEIN"/>
    <property type="match status" value="1"/>
</dbReference>
<dbReference type="SUPFAM" id="SSF82708">
    <property type="entry name" value="R3H domain"/>
    <property type="match status" value="1"/>
</dbReference>
<evidence type="ECO:0000256" key="1">
    <source>
        <dbReference type="ARBA" id="ARBA00008270"/>
    </source>
</evidence>
<dbReference type="RefSeq" id="XP_027767725.1">
    <property type="nucleotide sequence ID" value="XM_027911924.1"/>
</dbReference>
<dbReference type="InterPro" id="IPR036867">
    <property type="entry name" value="R3H_dom_sf"/>
</dbReference>
<dbReference type="NCBIfam" id="TIGR00654">
    <property type="entry name" value="PhzF_family"/>
    <property type="match status" value="1"/>
</dbReference>
<evidence type="ECO:0000313" key="5">
    <source>
        <dbReference type="RefSeq" id="XP_027767725.1"/>
    </source>
</evidence>
<dbReference type="Pfam" id="PF13902">
    <property type="entry name" value="R3H-assoc"/>
    <property type="match status" value="1"/>
</dbReference>
<reference evidence="4" key="1">
    <citation type="journal article" date="2014" name="Nat. Genet.">
        <title>The genome of the stress-tolerant wild tomato species Solanum pennellii.</title>
        <authorList>
            <person name="Bolger A."/>
            <person name="Scossa F."/>
            <person name="Bolger M.E."/>
            <person name="Lanz C."/>
            <person name="Maumus F."/>
            <person name="Tohge T."/>
            <person name="Quesneville H."/>
            <person name="Alseekh S."/>
            <person name="Sorensen I."/>
            <person name="Lichtenstein G."/>
            <person name="Fich E.A."/>
            <person name="Conte M."/>
            <person name="Keller H."/>
            <person name="Schneeberger K."/>
            <person name="Schwacke R."/>
            <person name="Ofner I."/>
            <person name="Vrebalov J."/>
            <person name="Xu Y."/>
            <person name="Osorio S."/>
            <person name="Aflitos S.A."/>
            <person name="Schijlen E."/>
            <person name="Jimenez-Gomez J.M."/>
            <person name="Ryngajllo M."/>
            <person name="Kimura S."/>
            <person name="Kumar R."/>
            <person name="Koenig D."/>
            <person name="Headland L.R."/>
            <person name="Maloof J.N."/>
            <person name="Sinha N."/>
            <person name="van Ham R.C."/>
            <person name="Lankhorst R.K."/>
            <person name="Mao L."/>
            <person name="Vogel A."/>
            <person name="Arsova B."/>
            <person name="Panstruga R."/>
            <person name="Fei Z."/>
            <person name="Rose J.K."/>
            <person name="Zamir D."/>
            <person name="Carrari F."/>
            <person name="Giovannoni J.J."/>
            <person name="Weigel D."/>
            <person name="Usadel B."/>
            <person name="Fernie A.R."/>
        </authorList>
    </citation>
    <scope>NUCLEOTIDE SEQUENCE [LARGE SCALE GENOMIC DNA]</scope>
    <source>
        <strain evidence="4">cv. LA0716</strain>
    </source>
</reference>
<dbReference type="InterPro" id="IPR025952">
    <property type="entry name" value="R3H-assoc_dom"/>
</dbReference>
<accession>A0ABM1UW57</accession>
<dbReference type="PANTHER" id="PTHR13774:SF17">
    <property type="entry name" value="PHENAZINE BIOSYNTHESIS-LIKE DOMAIN-CONTAINING PROTEIN"/>
    <property type="match status" value="1"/>
</dbReference>
<protein>
    <submittedName>
        <fullName evidence="5">Uncharacterized protein LOC107031468 isoform X4</fullName>
    </submittedName>
</protein>
<evidence type="ECO:0000313" key="4">
    <source>
        <dbReference type="Proteomes" id="UP000694930"/>
    </source>
</evidence>
<dbReference type="Proteomes" id="UP000694930">
    <property type="component" value="Chromosome 9"/>
</dbReference>
<evidence type="ECO:0000259" key="3">
    <source>
        <dbReference type="Pfam" id="PF13902"/>
    </source>
</evidence>
<dbReference type="InterPro" id="IPR003719">
    <property type="entry name" value="Phenazine_PhzF-like"/>
</dbReference>
<organism evidence="4 5">
    <name type="scientific">Solanum pennellii</name>
    <name type="common">Tomato</name>
    <name type="synonym">Lycopersicon pennellii</name>
    <dbReference type="NCBI Taxonomy" id="28526"/>
    <lineage>
        <taxon>Eukaryota</taxon>
        <taxon>Viridiplantae</taxon>
        <taxon>Streptophyta</taxon>
        <taxon>Embryophyta</taxon>
        <taxon>Tracheophyta</taxon>
        <taxon>Spermatophyta</taxon>
        <taxon>Magnoliopsida</taxon>
        <taxon>eudicotyledons</taxon>
        <taxon>Gunneridae</taxon>
        <taxon>Pentapetalae</taxon>
        <taxon>asterids</taxon>
        <taxon>lamiids</taxon>
        <taxon>Solanales</taxon>
        <taxon>Solanaceae</taxon>
        <taxon>Solanoideae</taxon>
        <taxon>Solaneae</taxon>
        <taxon>Solanum</taxon>
        <taxon>Solanum subgen. Lycopersicon</taxon>
    </lineage>
</organism>
<feature type="domain" description="R3H-associated N-terminal" evidence="3">
    <location>
        <begin position="35"/>
        <end position="154"/>
    </location>
</feature>